<dbReference type="Gene3D" id="2.160.20.10">
    <property type="entry name" value="Single-stranded right-handed beta-helix, Pectin lyase-like"/>
    <property type="match status" value="1"/>
</dbReference>
<protein>
    <submittedName>
        <fullName evidence="3">Ig-like domain-containing protein</fullName>
    </submittedName>
</protein>
<dbReference type="InterPro" id="IPR006626">
    <property type="entry name" value="PbH1"/>
</dbReference>
<evidence type="ECO:0000313" key="4">
    <source>
        <dbReference type="Proteomes" id="UP000682802"/>
    </source>
</evidence>
<dbReference type="Pfam" id="PF02368">
    <property type="entry name" value="Big_2"/>
    <property type="match status" value="2"/>
</dbReference>
<dbReference type="Pfam" id="PF18962">
    <property type="entry name" value="Por_Secre_tail"/>
    <property type="match status" value="1"/>
</dbReference>
<evidence type="ECO:0000256" key="1">
    <source>
        <dbReference type="SAM" id="SignalP"/>
    </source>
</evidence>
<accession>A0ABX8H114</accession>
<dbReference type="InterPro" id="IPR011050">
    <property type="entry name" value="Pectin_lyase_fold/virulence"/>
</dbReference>
<dbReference type="CDD" id="cd00063">
    <property type="entry name" value="FN3"/>
    <property type="match status" value="1"/>
</dbReference>
<dbReference type="InterPro" id="IPR012334">
    <property type="entry name" value="Pectin_lyas_fold"/>
</dbReference>
<dbReference type="SMART" id="SM00635">
    <property type="entry name" value="BID_2"/>
    <property type="match status" value="2"/>
</dbReference>
<keyword evidence="1" id="KW-0732">Signal</keyword>
<keyword evidence="4" id="KW-1185">Reference proteome</keyword>
<dbReference type="InterPro" id="IPR026444">
    <property type="entry name" value="Secre_tail"/>
</dbReference>
<dbReference type="Gene3D" id="2.60.40.10">
    <property type="entry name" value="Immunoglobulins"/>
    <property type="match status" value="1"/>
</dbReference>
<organism evidence="3 4">
    <name type="scientific">Flammeovirga kamogawensis</name>
    <dbReference type="NCBI Taxonomy" id="373891"/>
    <lineage>
        <taxon>Bacteria</taxon>
        <taxon>Pseudomonadati</taxon>
        <taxon>Bacteroidota</taxon>
        <taxon>Cytophagia</taxon>
        <taxon>Cytophagales</taxon>
        <taxon>Flammeovirgaceae</taxon>
        <taxon>Flammeovirga</taxon>
    </lineage>
</organism>
<dbReference type="InterPro" id="IPR008964">
    <property type="entry name" value="Invasin/intimin_cell_adhesion"/>
</dbReference>
<dbReference type="Proteomes" id="UP000682802">
    <property type="component" value="Chromosome 2"/>
</dbReference>
<gene>
    <name evidence="3" type="ORF">KM029_23530</name>
</gene>
<dbReference type="RefSeq" id="WP_144076255.1">
    <property type="nucleotide sequence ID" value="NZ_CP076129.1"/>
</dbReference>
<name>A0ABX8H114_9BACT</name>
<evidence type="ECO:0000313" key="3">
    <source>
        <dbReference type="EMBL" id="QWG09583.1"/>
    </source>
</evidence>
<dbReference type="PROSITE" id="PS50853">
    <property type="entry name" value="FN3"/>
    <property type="match status" value="1"/>
</dbReference>
<feature type="chain" id="PRO_5045304995" evidence="1">
    <location>
        <begin position="21"/>
        <end position="927"/>
    </location>
</feature>
<feature type="domain" description="Fibronectin type-III" evidence="2">
    <location>
        <begin position="661"/>
        <end position="749"/>
    </location>
</feature>
<dbReference type="NCBIfam" id="TIGR04183">
    <property type="entry name" value="Por_Secre_tail"/>
    <property type="match status" value="1"/>
</dbReference>
<proteinExistence type="predicted"/>
<reference evidence="3 4" key="1">
    <citation type="submission" date="2021-05" db="EMBL/GenBank/DDBJ databases">
        <title>Comparative genomic studies on the polysaccharide-degrading batcterial strains of the Flammeovirga genus.</title>
        <authorList>
            <person name="Zewei F."/>
            <person name="Zheng Z."/>
            <person name="Yu L."/>
            <person name="Ruyue G."/>
            <person name="Yanhong M."/>
            <person name="Yuanyuan C."/>
            <person name="Jingyan G."/>
            <person name="Wenjun H."/>
        </authorList>
    </citation>
    <scope>NUCLEOTIDE SEQUENCE [LARGE SCALE GENOMIC DNA]</scope>
    <source>
        <strain evidence="3 4">YS10</strain>
    </source>
</reference>
<dbReference type="SMART" id="SM00710">
    <property type="entry name" value="PbH1"/>
    <property type="match status" value="9"/>
</dbReference>
<dbReference type="InterPro" id="IPR013783">
    <property type="entry name" value="Ig-like_fold"/>
</dbReference>
<dbReference type="SUPFAM" id="SSF49373">
    <property type="entry name" value="Invasin/intimin cell-adhesion fragments"/>
    <property type="match status" value="2"/>
</dbReference>
<evidence type="ECO:0000259" key="2">
    <source>
        <dbReference type="PROSITE" id="PS50853"/>
    </source>
</evidence>
<dbReference type="InterPro" id="IPR003343">
    <property type="entry name" value="Big_2"/>
</dbReference>
<dbReference type="InterPro" id="IPR036116">
    <property type="entry name" value="FN3_sf"/>
</dbReference>
<dbReference type="EMBL" id="CP076129">
    <property type="protein sequence ID" value="QWG09583.1"/>
    <property type="molecule type" value="Genomic_DNA"/>
</dbReference>
<sequence>MMKRLVLLTFLIFNSLQLIAQNTYYVDIENGADANNGLTKETAWKTITKVKSFRTKYVPGDSILFHTDQVWEGQLVLNNFEGTKENPITFSSYGTGAKPHIKGNGEGTMAVHLMNCEYITFDGFEVTNRGELPLGGRYGIEIRANNKGEIYGTQVKNCDIHDINGEQDKNDGQGGGILVKNTGSTTRSRVVDVLIEGNHIYDVVRNGIYGNYNFGLETPFRNKNVLIRKNLIERIPGDAIVAFGMENAIVEYNICRDFSPLLDLENNAAAGIWAFNSVNTIIQHNQVSGHQAKHDGQGYDADFNCENTIIQYNYSFDNVGGFVLICNDGSKETAKNIKPIVRYNLSINDGFRTDGKKYANKVPAIHIAGPVTEAQIYNNTIYAPKKPASVDKEFVKSNSWFGFADKTKFYNNTFYGVEPMAFNMTSSTNNVFANNAYHGTTNALDSNPTIGTVEGNHYAALVSKRTNGFDVENAGGKDFFGNTAKPTDVGFFSGDEEQHLSLSQRLVQNKLVASINTTVNNGTLKVVNLLDSLMEEQSHAVINGDIEIEASSYPQGVYSVILEGNGILISQKFIKVKDRGFEEDEGEEKIEVTLSVGETKKLTKEGAIAWSSDNTSVVTVNETGLINAIGGGKATVTALNNLNEIIATIEVTSISYGNVGTPSNVAVKASDTSASISFTEGSNATYHRIAFRKQGQDWVEIDSIYNDNKDEYMLIGLDVLSTYEVKVSAVNFTNTSGWTSIVTFVTQINVTGITLNKSELSIYVGEDEQLEGTILPTNATVKDIKWTSDDSSVATVDENGVVTAIKSGVTNVNATTVDGNFIATVTITSVLNTVDDAPITSIVENDEVLQNIVVYPNPTSQSYFNIDFNKISSGTIEMYNTIGLVVKEIKVNNKAVIKLEIKDLNAGVYFIVISVDGKMITKKLIVE</sequence>
<feature type="signal peptide" evidence="1">
    <location>
        <begin position="1"/>
        <end position="20"/>
    </location>
</feature>
<dbReference type="Gene3D" id="2.60.40.1080">
    <property type="match status" value="1"/>
</dbReference>
<dbReference type="SUPFAM" id="SSF49265">
    <property type="entry name" value="Fibronectin type III"/>
    <property type="match status" value="1"/>
</dbReference>
<dbReference type="SUPFAM" id="SSF51126">
    <property type="entry name" value="Pectin lyase-like"/>
    <property type="match status" value="1"/>
</dbReference>
<dbReference type="InterPro" id="IPR003961">
    <property type="entry name" value="FN3_dom"/>
</dbReference>